<comment type="catalytic activity">
    <reaction evidence="10">
        <text>beta-D-fructose 6-phosphate + diphosphate = beta-D-fructose 1,6-bisphosphate + phosphate + H(+)</text>
        <dbReference type="Rhea" id="RHEA:13613"/>
        <dbReference type="ChEBI" id="CHEBI:15378"/>
        <dbReference type="ChEBI" id="CHEBI:32966"/>
        <dbReference type="ChEBI" id="CHEBI:33019"/>
        <dbReference type="ChEBI" id="CHEBI:43474"/>
        <dbReference type="ChEBI" id="CHEBI:57634"/>
        <dbReference type="EC" id="2.7.1.90"/>
    </reaction>
</comment>
<dbReference type="PANTHER" id="PTHR43650:SF1">
    <property type="entry name" value="PYROPHOSPHATE--FRUCTOSE 6-PHOSPHATE 1-PHOSPHOTRANSFERASE SUBUNIT BETA 2"/>
    <property type="match status" value="1"/>
</dbReference>
<evidence type="ECO:0000256" key="1">
    <source>
        <dbReference type="ARBA" id="ARBA00001946"/>
    </source>
</evidence>
<dbReference type="UniPathway" id="UPA00109">
    <property type="reaction ID" value="UER00182"/>
</dbReference>
<dbReference type="InterPro" id="IPR022953">
    <property type="entry name" value="ATP_PFK"/>
</dbReference>
<dbReference type="Gene3D" id="3.40.50.450">
    <property type="match status" value="1"/>
</dbReference>
<accession>A0A1F4S0X4</accession>
<keyword evidence="7" id="KW-0460">Magnesium</keyword>
<dbReference type="GO" id="GO:0003872">
    <property type="term" value="F:6-phosphofructokinase activity"/>
    <property type="evidence" value="ECO:0007669"/>
    <property type="project" value="InterPro"/>
</dbReference>
<feature type="domain" description="Phosphofructokinase" evidence="11">
    <location>
        <begin position="26"/>
        <end position="368"/>
    </location>
</feature>
<sequence length="432" mass="47554">MQIIPIERGTINSSFIKEMKERNLTVAFAHSGGPASGGNRIFSVAARQFLRCGVPVIAFFNGFQNPLNVEIDRLSQNIHFVSAEEGLIRRGMIENALLFKSSRANPGKLSDELEIKCPADLDDPQKTAGLNKVLDVFESLRIGVLSTLGGDDTLKTSNFINLLAMLRRADRLFRGTVHGPKTIDNDVPGIPWTYGYFSAVDAAGVGIDGFYNDGIATDVYHVLKMMGRNAGWITAGTVMSGKVAKACIPEELGAGEFDLHRFVEEVVDVVIKREDRGIGGGVVCLAEGLIDRLPKAMKQDANKDEHGHTLFLTLHLEEAIAKFCAEKYRAKTGHKKEFKAHEMGHQLRQVPPCAFDQALTAQIGLGLFSLIANGQFGRMISVHDAPDGTNNMGLYSIDYRDLVNPETLKVVTRNIDPNSDYFHLYKTMQDMI</sequence>
<dbReference type="GO" id="GO:0009749">
    <property type="term" value="P:response to glucose"/>
    <property type="evidence" value="ECO:0007669"/>
    <property type="project" value="TreeGrafter"/>
</dbReference>
<dbReference type="GO" id="GO:0006002">
    <property type="term" value="P:fructose 6-phosphate metabolic process"/>
    <property type="evidence" value="ECO:0007669"/>
    <property type="project" value="InterPro"/>
</dbReference>
<evidence type="ECO:0000313" key="13">
    <source>
        <dbReference type="Proteomes" id="UP000177905"/>
    </source>
</evidence>
<keyword evidence="6" id="KW-0418">Kinase</keyword>
<dbReference type="SUPFAM" id="SSF53784">
    <property type="entry name" value="Phosphofructokinase"/>
    <property type="match status" value="1"/>
</dbReference>
<evidence type="ECO:0000256" key="8">
    <source>
        <dbReference type="ARBA" id="ARBA00023152"/>
    </source>
</evidence>
<evidence type="ECO:0000313" key="12">
    <source>
        <dbReference type="EMBL" id="OGC14095.1"/>
    </source>
</evidence>
<dbReference type="Gene3D" id="3.40.50.460">
    <property type="entry name" value="Phosphofructokinase domain"/>
    <property type="match status" value="1"/>
</dbReference>
<evidence type="ECO:0000256" key="6">
    <source>
        <dbReference type="ARBA" id="ARBA00022777"/>
    </source>
</evidence>
<reference evidence="12 13" key="1">
    <citation type="journal article" date="2016" name="Nat. Commun.">
        <title>Thousands of microbial genomes shed light on interconnected biogeochemical processes in an aquifer system.</title>
        <authorList>
            <person name="Anantharaman K."/>
            <person name="Brown C.T."/>
            <person name="Hug L.A."/>
            <person name="Sharon I."/>
            <person name="Castelle C.J."/>
            <person name="Probst A.J."/>
            <person name="Thomas B.C."/>
            <person name="Singh A."/>
            <person name="Wilkins M.J."/>
            <person name="Karaoz U."/>
            <person name="Brodie E.L."/>
            <person name="Williams K.H."/>
            <person name="Hubbard S.S."/>
            <person name="Banfield J.F."/>
        </authorList>
    </citation>
    <scope>NUCLEOTIDE SEQUENCE [LARGE SCALE GENOMIC DNA]</scope>
</reference>
<evidence type="ECO:0000256" key="2">
    <source>
        <dbReference type="ARBA" id="ARBA00003138"/>
    </source>
</evidence>
<name>A0A1F4S0X4_UNCSA</name>
<dbReference type="PRINTS" id="PR00476">
    <property type="entry name" value="PHFRCTKINASE"/>
</dbReference>
<evidence type="ECO:0000256" key="9">
    <source>
        <dbReference type="ARBA" id="ARBA00038478"/>
    </source>
</evidence>
<comment type="cofactor">
    <cofactor evidence="1">
        <name>Mg(2+)</name>
        <dbReference type="ChEBI" id="CHEBI:18420"/>
    </cofactor>
</comment>
<dbReference type="GO" id="GO:0046872">
    <property type="term" value="F:metal ion binding"/>
    <property type="evidence" value="ECO:0007669"/>
    <property type="project" value="UniProtKB-KW"/>
</dbReference>
<comment type="function">
    <text evidence="2">Catalyzes the phosphorylation of D-fructose 6-phosphate, the first committing step of glycolysis. Uses inorganic phosphate (PPi) as phosphoryl donor instead of ATP like common ATP-dependent phosphofructokinases (ATP-PFKs), which renders the reaction reversible, and can thus function both in glycolysis and gluconeogenesis. Consistently, PPi-PFK can replace the enzymes of both the forward (ATP-PFK) and reverse (fructose-bisphosphatase (FBPase)) reactions.</text>
</comment>
<evidence type="ECO:0000259" key="11">
    <source>
        <dbReference type="Pfam" id="PF00365"/>
    </source>
</evidence>
<proteinExistence type="inferred from homology"/>
<comment type="similarity">
    <text evidence="9">Belongs to the phosphofructokinase type A (PFKA) family.</text>
</comment>
<keyword evidence="3" id="KW-0963">Cytoplasm</keyword>
<dbReference type="GO" id="GO:0005829">
    <property type="term" value="C:cytosol"/>
    <property type="evidence" value="ECO:0007669"/>
    <property type="project" value="TreeGrafter"/>
</dbReference>
<dbReference type="AlphaFoldDB" id="A0A1F4S0X4"/>
<evidence type="ECO:0000256" key="10">
    <source>
        <dbReference type="ARBA" id="ARBA00048072"/>
    </source>
</evidence>
<evidence type="ECO:0000256" key="5">
    <source>
        <dbReference type="ARBA" id="ARBA00022723"/>
    </source>
</evidence>
<dbReference type="InterPro" id="IPR000023">
    <property type="entry name" value="Phosphofructokinase_dom"/>
</dbReference>
<keyword evidence="8" id="KW-0324">Glycolysis</keyword>
<dbReference type="Pfam" id="PF00365">
    <property type="entry name" value="PFK"/>
    <property type="match status" value="1"/>
</dbReference>
<keyword evidence="5" id="KW-0479">Metal-binding</keyword>
<evidence type="ECO:0000256" key="3">
    <source>
        <dbReference type="ARBA" id="ARBA00022490"/>
    </source>
</evidence>
<keyword evidence="4" id="KW-0808">Transferase</keyword>
<gene>
    <name evidence="12" type="ORF">A2290_06285</name>
</gene>
<dbReference type="GO" id="GO:0047334">
    <property type="term" value="F:diphosphate-fructose-6-phosphate 1-phosphotransferase activity"/>
    <property type="evidence" value="ECO:0007669"/>
    <property type="project" value="UniProtKB-EC"/>
</dbReference>
<dbReference type="EMBL" id="MEUA01000041">
    <property type="protein sequence ID" value="OGC14095.1"/>
    <property type="molecule type" value="Genomic_DNA"/>
</dbReference>
<comment type="caution">
    <text evidence="12">The sequence shown here is derived from an EMBL/GenBank/DDBJ whole genome shotgun (WGS) entry which is preliminary data.</text>
</comment>
<dbReference type="Proteomes" id="UP000177905">
    <property type="component" value="Unassembled WGS sequence"/>
</dbReference>
<protein>
    <recommendedName>
        <fullName evidence="11">Phosphofructokinase domain-containing protein</fullName>
    </recommendedName>
</protein>
<dbReference type="InterPro" id="IPR035966">
    <property type="entry name" value="PKF_sf"/>
</dbReference>
<dbReference type="PANTHER" id="PTHR43650">
    <property type="entry name" value="PYROPHOSPHATE--FRUCTOSE 6-PHOSPHATE 1-PHOSPHOTRANSFERASE"/>
    <property type="match status" value="1"/>
</dbReference>
<evidence type="ECO:0000256" key="4">
    <source>
        <dbReference type="ARBA" id="ARBA00022679"/>
    </source>
</evidence>
<organism evidence="12 13">
    <name type="scientific">candidate division WOR-1 bacterium RIFOXYB2_FULL_36_35</name>
    <dbReference type="NCBI Taxonomy" id="1802578"/>
    <lineage>
        <taxon>Bacteria</taxon>
        <taxon>Bacillati</taxon>
        <taxon>Saganbacteria</taxon>
    </lineage>
</organism>
<evidence type="ECO:0000256" key="7">
    <source>
        <dbReference type="ARBA" id="ARBA00022842"/>
    </source>
</evidence>